<dbReference type="InterPro" id="IPR011712">
    <property type="entry name" value="Sig_transdc_His_kin_sub3_dim/P"/>
</dbReference>
<keyword evidence="11 15" id="KW-1133">Transmembrane helix</keyword>
<dbReference type="AlphaFoldDB" id="A0A432ZEU5"/>
<dbReference type="Gene3D" id="3.30.565.10">
    <property type="entry name" value="Histidine kinase-like ATPase, C-terminal domain"/>
    <property type="match status" value="1"/>
</dbReference>
<evidence type="ECO:0000256" key="3">
    <source>
        <dbReference type="ARBA" id="ARBA00022475"/>
    </source>
</evidence>
<dbReference type="InterPro" id="IPR005467">
    <property type="entry name" value="His_kinase_dom"/>
</dbReference>
<feature type="transmembrane region" description="Helical" evidence="15">
    <location>
        <begin position="170"/>
        <end position="190"/>
    </location>
</feature>
<evidence type="ECO:0000256" key="8">
    <source>
        <dbReference type="ARBA" id="ARBA00022741"/>
    </source>
</evidence>
<dbReference type="GO" id="GO:0046983">
    <property type="term" value="F:protein dimerization activity"/>
    <property type="evidence" value="ECO:0007669"/>
    <property type="project" value="UniProtKB-UniRule"/>
</dbReference>
<dbReference type="OrthoDB" id="9811306at2"/>
<dbReference type="EC" id="2.7.13.3" evidence="14"/>
<dbReference type="InterPro" id="IPR042295">
    <property type="entry name" value="NarX-like_N_sf"/>
</dbReference>
<comment type="subcellular location">
    <subcellularLocation>
        <location evidence="2">Cell inner membrane</location>
        <topology evidence="2">Multi-pass membrane protein</topology>
    </subcellularLocation>
</comment>
<reference evidence="18 19" key="1">
    <citation type="journal article" date="2011" name="Front. Microbiol.">
        <title>Genomic signatures of strain selection and enhancement in Bacillus atrophaeus var. globigii, a historical biowarfare simulant.</title>
        <authorList>
            <person name="Gibbons H.S."/>
            <person name="Broomall S.M."/>
            <person name="McNew L.A."/>
            <person name="Daligault H."/>
            <person name="Chapman C."/>
            <person name="Bruce D."/>
            <person name="Karavis M."/>
            <person name="Krepps M."/>
            <person name="McGregor P.A."/>
            <person name="Hong C."/>
            <person name="Park K.H."/>
            <person name="Akmal A."/>
            <person name="Feldman A."/>
            <person name="Lin J.S."/>
            <person name="Chang W.E."/>
            <person name="Higgs B.W."/>
            <person name="Demirev P."/>
            <person name="Lindquist J."/>
            <person name="Liem A."/>
            <person name="Fochler E."/>
            <person name="Read T.D."/>
            <person name="Tapia R."/>
            <person name="Johnson S."/>
            <person name="Bishop-Lilly K.A."/>
            <person name="Detter C."/>
            <person name="Han C."/>
            <person name="Sozhamannan S."/>
            <person name="Rosenzweig C.N."/>
            <person name="Skowronski E.W."/>
        </authorList>
    </citation>
    <scope>NUCLEOTIDE SEQUENCE [LARGE SCALE GENOMIC DNA]</scope>
    <source>
        <strain evidence="18 19">PIT1</strain>
    </source>
</reference>
<gene>
    <name evidence="18" type="ORF">CWI83_08960</name>
</gene>
<dbReference type="Gene3D" id="1.10.8.500">
    <property type="entry name" value="HAMP domain in histidine kinase"/>
    <property type="match status" value="1"/>
</dbReference>
<keyword evidence="13 14" id="KW-0472">Membrane</keyword>
<evidence type="ECO:0000259" key="16">
    <source>
        <dbReference type="PROSITE" id="PS50109"/>
    </source>
</evidence>
<evidence type="ECO:0000256" key="5">
    <source>
        <dbReference type="ARBA" id="ARBA00022553"/>
    </source>
</evidence>
<keyword evidence="10 14" id="KW-0067">ATP-binding</keyword>
<name>A0A432ZEU5_9GAMM</name>
<dbReference type="PROSITE" id="PS50885">
    <property type="entry name" value="HAMP"/>
    <property type="match status" value="1"/>
</dbReference>
<keyword evidence="19" id="KW-1185">Reference proteome</keyword>
<dbReference type="Gene3D" id="1.20.5.1930">
    <property type="match status" value="1"/>
</dbReference>
<comment type="caution">
    <text evidence="18">The sequence shown here is derived from an EMBL/GenBank/DDBJ whole genome shotgun (WGS) entry which is preliminary data.</text>
</comment>
<dbReference type="SUPFAM" id="SSF55874">
    <property type="entry name" value="ATPase domain of HSP90 chaperone/DNA topoisomerase II/histidine kinase"/>
    <property type="match status" value="1"/>
</dbReference>
<dbReference type="Pfam" id="PF00672">
    <property type="entry name" value="HAMP"/>
    <property type="match status" value="1"/>
</dbReference>
<dbReference type="SMART" id="SM00304">
    <property type="entry name" value="HAMP"/>
    <property type="match status" value="1"/>
</dbReference>
<dbReference type="Gene3D" id="1.20.120.960">
    <property type="entry name" value="Histidine kinase NarX, sensor domain"/>
    <property type="match status" value="1"/>
</dbReference>
<dbReference type="RefSeq" id="WP_126828243.1">
    <property type="nucleotide sequence ID" value="NZ_PIQG01000004.1"/>
</dbReference>
<evidence type="ECO:0000256" key="1">
    <source>
        <dbReference type="ARBA" id="ARBA00000085"/>
    </source>
</evidence>
<dbReference type="GO" id="GO:0005524">
    <property type="term" value="F:ATP binding"/>
    <property type="evidence" value="ECO:0007669"/>
    <property type="project" value="UniProtKB-UniRule"/>
</dbReference>
<keyword evidence="3 14" id="KW-1003">Cell membrane</keyword>
<dbReference type="PANTHER" id="PTHR24421:SF10">
    <property type="entry name" value="NITRATE_NITRITE SENSOR PROTEIN NARQ"/>
    <property type="match status" value="1"/>
</dbReference>
<evidence type="ECO:0000313" key="19">
    <source>
        <dbReference type="Proteomes" id="UP000288279"/>
    </source>
</evidence>
<dbReference type="PANTHER" id="PTHR24421">
    <property type="entry name" value="NITRATE/NITRITE SENSOR PROTEIN NARX-RELATED"/>
    <property type="match status" value="1"/>
</dbReference>
<dbReference type="SUPFAM" id="SSF158472">
    <property type="entry name" value="HAMP domain-like"/>
    <property type="match status" value="1"/>
</dbReference>
<keyword evidence="6 14" id="KW-0808">Transferase</keyword>
<dbReference type="Proteomes" id="UP000288279">
    <property type="component" value="Unassembled WGS sequence"/>
</dbReference>
<dbReference type="InterPro" id="IPR036890">
    <property type="entry name" value="HATPase_C_sf"/>
</dbReference>
<dbReference type="CDD" id="cd16917">
    <property type="entry name" value="HATPase_UhpB-NarQ-NarX-like"/>
    <property type="match status" value="1"/>
</dbReference>
<evidence type="ECO:0000313" key="18">
    <source>
        <dbReference type="EMBL" id="RUO76478.1"/>
    </source>
</evidence>
<dbReference type="SMART" id="SM00387">
    <property type="entry name" value="HATPase_c"/>
    <property type="match status" value="1"/>
</dbReference>
<sequence>MQPIKSFLHSTVFKIAALMFSVSFLAIVSMFTTVFMSDGAQFDAQAVNVAGSLRMQTYRIHSVMQDNPDDIQTINQLVEEFDKTLNTGVLVSQQALRDSGDIAKHHAIVANNWSEQVKPLIQTTLTSPGNSNTSSLEVFNKLVKDIELLVVAYQKYAETNIATIRLVQSLALFSTLILIALAMVIVHRHIEQPLSNLTLVARRIGKGDFTARAEETGKGEFALLARTINKMSGSLYRSKSQLEEQIKRKTRKLSRSNQSLELLFQVSRRLNEVEPGSVDFQPLLNKLAEVTGVKDLDLCIMTAQGTGPYEHLMSTEKTIPDKCQQQLCHNCTEHDSLFPPVNGQMKYQLSIGDQHYGVLVVSLAEGSILEDWQHQLFEAIAEQVANGLSMKHQNEQGRRIALMNERTIIARELHDSLAQALSYLKIQVTRLQRLQQKDSAQEQIDQVIDELKNGLGAAYSELRELLTTFRLKLDGQGIKAALEQTISQLQNRSDDFSFTLNYHVSNIPFTPQEEIHLLQIAREATQNAFYHSKGSNIEIGITSNSLSEVILTVKDNGIGIPEDPNKLNHYGLAIMKERSRNLDGDLSVKRNDERGTMVMFSFVPEYARTLEVKSKSA</sequence>
<dbReference type="InterPro" id="IPR003660">
    <property type="entry name" value="HAMP_dom"/>
</dbReference>
<keyword evidence="9 14" id="KW-0418">Kinase</keyword>
<evidence type="ECO:0000256" key="13">
    <source>
        <dbReference type="ARBA" id="ARBA00023136"/>
    </source>
</evidence>
<organism evidence="18 19">
    <name type="scientific">Pseudidiomarina taiwanensis</name>
    <dbReference type="NCBI Taxonomy" id="337250"/>
    <lineage>
        <taxon>Bacteria</taxon>
        <taxon>Pseudomonadati</taxon>
        <taxon>Pseudomonadota</taxon>
        <taxon>Gammaproteobacteria</taxon>
        <taxon>Alteromonadales</taxon>
        <taxon>Idiomarinaceae</taxon>
        <taxon>Pseudidiomarina</taxon>
    </lineage>
</organism>
<protein>
    <recommendedName>
        <fullName evidence="14">Sensor protein</fullName>
        <ecNumber evidence="14">2.7.13.3</ecNumber>
    </recommendedName>
</protein>
<dbReference type="Pfam" id="PF13675">
    <property type="entry name" value="PilJ"/>
    <property type="match status" value="1"/>
</dbReference>
<dbReference type="GO" id="GO:0005886">
    <property type="term" value="C:plasma membrane"/>
    <property type="evidence" value="ECO:0007669"/>
    <property type="project" value="UniProtKB-SubCell"/>
</dbReference>
<dbReference type="InterPro" id="IPR029095">
    <property type="entry name" value="NarX-like_N"/>
</dbReference>
<dbReference type="InterPro" id="IPR003594">
    <property type="entry name" value="HATPase_dom"/>
</dbReference>
<evidence type="ECO:0000256" key="2">
    <source>
        <dbReference type="ARBA" id="ARBA00004429"/>
    </source>
</evidence>
<evidence type="ECO:0000256" key="7">
    <source>
        <dbReference type="ARBA" id="ARBA00022692"/>
    </source>
</evidence>
<evidence type="ECO:0000256" key="12">
    <source>
        <dbReference type="ARBA" id="ARBA00023012"/>
    </source>
</evidence>
<keyword evidence="7 15" id="KW-0812">Transmembrane</keyword>
<dbReference type="PIRSF" id="PIRSF003167">
    <property type="entry name" value="STHK_NarX/NarQ"/>
    <property type="match status" value="1"/>
</dbReference>
<evidence type="ECO:0000256" key="11">
    <source>
        <dbReference type="ARBA" id="ARBA00022989"/>
    </source>
</evidence>
<feature type="domain" description="Histidine kinase" evidence="16">
    <location>
        <begin position="408"/>
        <end position="606"/>
    </location>
</feature>
<evidence type="ECO:0000256" key="15">
    <source>
        <dbReference type="SAM" id="Phobius"/>
    </source>
</evidence>
<keyword evidence="8 14" id="KW-0547">Nucleotide-binding</keyword>
<comment type="catalytic activity">
    <reaction evidence="1 14">
        <text>ATP + protein L-histidine = ADP + protein N-phospho-L-histidine.</text>
        <dbReference type="EC" id="2.7.13.3"/>
    </reaction>
</comment>
<keyword evidence="5" id="KW-0597">Phosphoprotein</keyword>
<dbReference type="CDD" id="cd06225">
    <property type="entry name" value="HAMP"/>
    <property type="match status" value="1"/>
</dbReference>
<evidence type="ECO:0000259" key="17">
    <source>
        <dbReference type="PROSITE" id="PS50885"/>
    </source>
</evidence>
<proteinExistence type="predicted"/>
<dbReference type="Pfam" id="PF07730">
    <property type="entry name" value="HisKA_3"/>
    <property type="match status" value="1"/>
</dbReference>
<feature type="transmembrane region" description="Helical" evidence="15">
    <location>
        <begin position="12"/>
        <end position="35"/>
    </location>
</feature>
<keyword evidence="4 14" id="KW-0997">Cell inner membrane</keyword>
<evidence type="ECO:0000256" key="9">
    <source>
        <dbReference type="ARBA" id="ARBA00022777"/>
    </source>
</evidence>
<evidence type="ECO:0000256" key="10">
    <source>
        <dbReference type="ARBA" id="ARBA00022840"/>
    </source>
</evidence>
<dbReference type="GO" id="GO:0000155">
    <property type="term" value="F:phosphorelay sensor kinase activity"/>
    <property type="evidence" value="ECO:0007669"/>
    <property type="project" value="UniProtKB-UniRule"/>
</dbReference>
<dbReference type="CDD" id="cd19408">
    <property type="entry name" value="NarX_NarQ_sensor"/>
    <property type="match status" value="1"/>
</dbReference>
<dbReference type="PROSITE" id="PS50109">
    <property type="entry name" value="HIS_KIN"/>
    <property type="match status" value="1"/>
</dbReference>
<feature type="domain" description="HAMP" evidence="17">
    <location>
        <begin position="188"/>
        <end position="240"/>
    </location>
</feature>
<dbReference type="InterPro" id="IPR016380">
    <property type="entry name" value="Sig_transdc_His_kin_NarX/NarQ"/>
</dbReference>
<evidence type="ECO:0000256" key="4">
    <source>
        <dbReference type="ARBA" id="ARBA00022519"/>
    </source>
</evidence>
<accession>A0A432ZEU5</accession>
<dbReference type="InterPro" id="IPR050482">
    <property type="entry name" value="Sensor_HK_TwoCompSys"/>
</dbReference>
<dbReference type="Pfam" id="PF02518">
    <property type="entry name" value="HATPase_c"/>
    <property type="match status" value="1"/>
</dbReference>
<evidence type="ECO:0000256" key="14">
    <source>
        <dbReference type="PIRNR" id="PIRNR003167"/>
    </source>
</evidence>
<dbReference type="EMBL" id="PIQG01000004">
    <property type="protein sequence ID" value="RUO76478.1"/>
    <property type="molecule type" value="Genomic_DNA"/>
</dbReference>
<keyword evidence="12 14" id="KW-0902">Two-component regulatory system</keyword>
<evidence type="ECO:0000256" key="6">
    <source>
        <dbReference type="ARBA" id="ARBA00022679"/>
    </source>
</evidence>